<dbReference type="PANTHER" id="PTHR45794:SF1">
    <property type="entry name" value="LEUCINE--TRNA LIGASE, CYTOPLASMIC"/>
    <property type="match status" value="1"/>
</dbReference>
<gene>
    <name evidence="8" type="ORF">CRE_06953</name>
</gene>
<sequence>MRASGKDLIGNHSTYLLFNPIWPTDTSKWPKGIRANGHLLLNNEKMSKSTGNFMTLEEAIEKFSADGMRLSLADAGDGLEDDAAILRLVNMIKWVKVRIQKSENSKKNNVFRK</sequence>
<evidence type="ECO:0000256" key="4">
    <source>
        <dbReference type="ARBA" id="ARBA00022840"/>
    </source>
</evidence>
<dbReference type="Gene3D" id="3.40.50.620">
    <property type="entry name" value="HUPs"/>
    <property type="match status" value="1"/>
</dbReference>
<dbReference type="GO" id="GO:0006429">
    <property type="term" value="P:leucyl-tRNA aminoacylation"/>
    <property type="evidence" value="ECO:0007669"/>
    <property type="project" value="InterPro"/>
</dbReference>
<dbReference type="SUPFAM" id="SSF52374">
    <property type="entry name" value="Nucleotidylyl transferase"/>
    <property type="match status" value="1"/>
</dbReference>
<comment type="similarity">
    <text evidence="1">Belongs to the class-I aminoacyl-tRNA synthetase family.</text>
</comment>
<dbReference type="eggNOG" id="KOG0437">
    <property type="taxonomic scope" value="Eukaryota"/>
</dbReference>
<dbReference type="InParanoid" id="E3N6L8"/>
<evidence type="ECO:0000256" key="2">
    <source>
        <dbReference type="ARBA" id="ARBA00022598"/>
    </source>
</evidence>
<evidence type="ECO:0000256" key="6">
    <source>
        <dbReference type="ARBA" id="ARBA00023146"/>
    </source>
</evidence>
<evidence type="ECO:0000313" key="9">
    <source>
        <dbReference type="Proteomes" id="UP000008281"/>
    </source>
</evidence>
<dbReference type="PANTHER" id="PTHR45794">
    <property type="entry name" value="LEUCYL-TRNA SYNTHETASE"/>
    <property type="match status" value="1"/>
</dbReference>
<keyword evidence="3" id="KW-0547">Nucleotide-binding</keyword>
<dbReference type="InterPro" id="IPR015413">
    <property type="entry name" value="Methionyl/Leucyl_tRNA_Synth"/>
</dbReference>
<feature type="domain" description="Methionyl/Leucyl tRNA synthetase" evidence="7">
    <location>
        <begin position="5"/>
        <end position="81"/>
    </location>
</feature>
<dbReference type="Proteomes" id="UP000008281">
    <property type="component" value="Unassembled WGS sequence"/>
</dbReference>
<dbReference type="GO" id="GO:0004823">
    <property type="term" value="F:leucine-tRNA ligase activity"/>
    <property type="evidence" value="ECO:0007669"/>
    <property type="project" value="InterPro"/>
</dbReference>
<dbReference type="InterPro" id="IPR014729">
    <property type="entry name" value="Rossmann-like_a/b/a_fold"/>
</dbReference>
<dbReference type="GO" id="GO:0005524">
    <property type="term" value="F:ATP binding"/>
    <property type="evidence" value="ECO:0007669"/>
    <property type="project" value="UniProtKB-KW"/>
</dbReference>
<evidence type="ECO:0000256" key="1">
    <source>
        <dbReference type="ARBA" id="ARBA00005594"/>
    </source>
</evidence>
<dbReference type="AlphaFoldDB" id="E3N6L8"/>
<dbReference type="HOGENOM" id="CLU_2135821_0_0_1"/>
<reference evidence="8" key="1">
    <citation type="submission" date="2007-07" db="EMBL/GenBank/DDBJ databases">
        <title>PCAP assembly of the Caenorhabditis remanei genome.</title>
        <authorList>
            <consortium name="The Caenorhabditis remanei Sequencing Consortium"/>
            <person name="Wilson R.K."/>
        </authorList>
    </citation>
    <scope>NUCLEOTIDE SEQUENCE [LARGE SCALE GENOMIC DNA]</scope>
    <source>
        <strain evidence="8">PB4641</strain>
    </source>
</reference>
<keyword evidence="2" id="KW-0436">Ligase</keyword>
<keyword evidence="5" id="KW-0648">Protein biosynthesis</keyword>
<dbReference type="OrthoDB" id="10249672at2759"/>
<evidence type="ECO:0000259" key="7">
    <source>
        <dbReference type="Pfam" id="PF09334"/>
    </source>
</evidence>
<dbReference type="STRING" id="31234.E3N6L8"/>
<keyword evidence="6" id="KW-0030">Aminoacyl-tRNA synthetase</keyword>
<dbReference type="EMBL" id="DS268541">
    <property type="protein sequence ID" value="EFO88160.1"/>
    <property type="molecule type" value="Genomic_DNA"/>
</dbReference>
<organism evidence="9">
    <name type="scientific">Caenorhabditis remanei</name>
    <name type="common">Caenorhabditis vulgaris</name>
    <dbReference type="NCBI Taxonomy" id="31234"/>
    <lineage>
        <taxon>Eukaryota</taxon>
        <taxon>Metazoa</taxon>
        <taxon>Ecdysozoa</taxon>
        <taxon>Nematoda</taxon>
        <taxon>Chromadorea</taxon>
        <taxon>Rhabditida</taxon>
        <taxon>Rhabditina</taxon>
        <taxon>Rhabditomorpha</taxon>
        <taxon>Rhabditoidea</taxon>
        <taxon>Rhabditidae</taxon>
        <taxon>Peloderinae</taxon>
        <taxon>Caenorhabditis</taxon>
    </lineage>
</organism>
<evidence type="ECO:0000256" key="3">
    <source>
        <dbReference type="ARBA" id="ARBA00022741"/>
    </source>
</evidence>
<evidence type="ECO:0000313" key="8">
    <source>
        <dbReference type="EMBL" id="EFO88160.1"/>
    </source>
</evidence>
<protein>
    <recommendedName>
        <fullName evidence="7">Methionyl/Leucyl tRNA synthetase domain-containing protein</fullName>
    </recommendedName>
</protein>
<keyword evidence="9" id="KW-1185">Reference proteome</keyword>
<proteinExistence type="inferred from homology"/>
<dbReference type="Pfam" id="PF09334">
    <property type="entry name" value="tRNA-synt_1g"/>
    <property type="match status" value="1"/>
</dbReference>
<accession>E3N6L8</accession>
<evidence type="ECO:0000256" key="5">
    <source>
        <dbReference type="ARBA" id="ARBA00022917"/>
    </source>
</evidence>
<dbReference type="InterPro" id="IPR004493">
    <property type="entry name" value="Leu-tRNA-synth_Ia_arc/euk"/>
</dbReference>
<name>E3N6L8_CAERE</name>
<keyword evidence="4" id="KW-0067">ATP-binding</keyword>